<keyword evidence="1" id="KW-0677">Repeat</keyword>
<dbReference type="PROSITE" id="PS50837">
    <property type="entry name" value="NACHT"/>
    <property type="match status" value="1"/>
</dbReference>
<feature type="domain" description="NACHT" evidence="3">
    <location>
        <begin position="335"/>
        <end position="482"/>
    </location>
</feature>
<reference evidence="4 5" key="1">
    <citation type="submission" date="2022-05" db="EMBL/GenBank/DDBJ databases">
        <authorList>
            <consortium name="Genoscope - CEA"/>
            <person name="William W."/>
        </authorList>
    </citation>
    <scope>NUCLEOTIDE SEQUENCE [LARGE SCALE GENOMIC DNA]</scope>
</reference>
<evidence type="ECO:0000259" key="3">
    <source>
        <dbReference type="PROSITE" id="PS50837"/>
    </source>
</evidence>
<dbReference type="Pfam" id="PF25521">
    <property type="entry name" value="WHD_TANC1"/>
    <property type="match status" value="1"/>
</dbReference>
<dbReference type="InterPro" id="IPR056884">
    <property type="entry name" value="NPHP3-like_N"/>
</dbReference>
<evidence type="ECO:0000313" key="4">
    <source>
        <dbReference type="EMBL" id="CAH3180648.1"/>
    </source>
</evidence>
<dbReference type="SUPFAM" id="SSF52540">
    <property type="entry name" value="P-loop containing nucleoside triphosphate hydrolases"/>
    <property type="match status" value="1"/>
</dbReference>
<dbReference type="InterPro" id="IPR015943">
    <property type="entry name" value="WD40/YVTN_repeat-like_dom_sf"/>
</dbReference>
<dbReference type="SMART" id="SM00320">
    <property type="entry name" value="WD40"/>
    <property type="match status" value="2"/>
</dbReference>
<protein>
    <recommendedName>
        <fullName evidence="3">NACHT domain-containing protein</fullName>
    </recommendedName>
</protein>
<name>A0ABN8RQM2_9CNID</name>
<dbReference type="InterPro" id="IPR041249">
    <property type="entry name" value="HEPN_DZIP3"/>
</dbReference>
<evidence type="ECO:0000313" key="5">
    <source>
        <dbReference type="Proteomes" id="UP001159405"/>
    </source>
</evidence>
<comment type="caution">
    <text evidence="4">The sequence shown here is derived from an EMBL/GenBank/DDBJ whole genome shotgun (WGS) entry which is preliminary data.</text>
</comment>
<dbReference type="InterPro" id="IPR007111">
    <property type="entry name" value="NACHT_NTPase"/>
</dbReference>
<dbReference type="SUPFAM" id="SSF50998">
    <property type="entry name" value="Quinoprotein alcohol dehydrogenase-like"/>
    <property type="match status" value="2"/>
</dbReference>
<keyword evidence="5" id="KW-1185">Reference proteome</keyword>
<dbReference type="PANTHER" id="PTHR10039:SF17">
    <property type="entry name" value="FUNGAL STAND N-TERMINAL GOODBYE DOMAIN-CONTAINING PROTEIN-RELATED"/>
    <property type="match status" value="1"/>
</dbReference>
<gene>
    <name evidence="4" type="ORF">PLOB_00023836</name>
</gene>
<dbReference type="PANTHER" id="PTHR10039">
    <property type="entry name" value="AMELOGENIN"/>
    <property type="match status" value="1"/>
</dbReference>
<evidence type="ECO:0000256" key="1">
    <source>
        <dbReference type="ARBA" id="ARBA00022737"/>
    </source>
</evidence>
<dbReference type="Gene3D" id="3.40.50.300">
    <property type="entry name" value="P-loop containing nucleotide triphosphate hydrolases"/>
    <property type="match status" value="1"/>
</dbReference>
<dbReference type="Pfam" id="PF18738">
    <property type="entry name" value="HEPN_DZIP3"/>
    <property type="match status" value="1"/>
</dbReference>
<dbReference type="InterPro" id="IPR027417">
    <property type="entry name" value="P-loop_NTPase"/>
</dbReference>
<dbReference type="Gene3D" id="2.130.10.10">
    <property type="entry name" value="YVTN repeat-like/Quinoprotein amine dehydrogenase"/>
    <property type="match status" value="2"/>
</dbReference>
<evidence type="ECO:0000256" key="2">
    <source>
        <dbReference type="SAM" id="Coils"/>
    </source>
</evidence>
<keyword evidence="2" id="KW-0175">Coiled coil</keyword>
<sequence length="1489" mass="169141">MATAAPSSLASSREKTNGNKLSRLLIDCGTRALRNIFDAIHPPANLTSDLNSNYTILSTLLRKRVLNGQQWDKLFPSGGGLPDSNTFDITVLFLLLTNICGLSPPLTGWHTKPFPGDNSLEANLARVKFFRNELYGHVTSTGVDATSFSSFWQEISTTLYSLGLDQAEIDRLKAEHGGEEDYLDALIEWADSEEDIKIQLKDIHQTQIKLSKTVEDGTLKMEELRQALSKTQDVVDEAVEIELKGQQEMRAAQSRLEGVCESQDEIRASIQEVKEEVKSLTKKRNEHADEVLRTLVKSEFKGDIEFHANKFQEGTREWIFKSIENWLDDRASPHRLMVISGNPGMGKTVISAVVSQRIQKAGRLSGSHFCQHDNSRYRDPRLMLQSLACHLCQAMPNYKDALVEQLSRNLGKDLNNMSVKELFALLFKESLSTVQDPGQNTLIVIDGLDESEYQGRNELLHVISNHFSMLPVWIRILITTRPERSIIDALRHLEPIELKQKQEENLNDIQTLFENQLSNKIGEEHKDVILKELVKKSEGLFIYAYFIVDFIQRNVSILTPDQLESVLPSGITSVYLSYFKRLENELCKELHADEEHLLRFLCALTASREPLPVEFIAKILYPGEKSLTAQRKLHKAISCISTLLPVRESRLHFFHKSIKDWLIASSPYEEHDFTVDEKEGHDVLSDLCASELDSIKRKGVHGKQFTNTESYALIHTVQYMLEANDDHKWIDCSGTTTGTSHQVYQYVTDLELIYAKLCVNRTSATEDLFRICNEHSGLLNEQRLSIATLLYKVLRKHYYMSLDHPHLFFQCLINDGVPVLSSEAASIVESSLPTIPYMKNLHNSKQQTREADEARFYCSDNIACFDVSPKMDYLVCECRDGTIHLFSLQTGTKVWVRPSPIKREYGFRNEYHENGAYHQIEMHFLSFYNSVIFHPNGKSIIPGTLQYVYTLTGEKEDLFPESDCTFSNCALRSFKEGDSLFTHCPAEPKGISIWDMENGQKLFIDCEKYIFSFTVSDDGSLIAFSNLDVDHSGTITVFDSKRPSRLYVILPDCLGYFVCGLLRFTSDNNTLACGFLHKKCPDDDSCPYCDFTFCYDTTGKPELIFLRPLNAYNSHFEKSLRIVALWSFRYFREIVFSLEGDAIYFILSQKYIVFPPSPSSITVWGMSTREILTSKTFSGPTSIAPMKTGVVLVTTEKPRIVAELWNFDLSECKQRIVELTSKTAMLYRVNMFPVSDNRIAFFYHPRSYELKCIRSLQNREENEESSKADLLEGSDGNFDCVDFIDVTNFGGKLISSLRIKAADVNESLDGISCSSSLSQVLVCSSRVIMIGNHGLVDKQNVTVSLRNEGITRWERHTTFSADSMHLFNPDMIFSPKNDCVVTWNTLDGGQGIHVLQAETGETLHVFLRDQKDIVKCKFLDDESLVCCSEDNFLRLYNIRTGDLLSILDIGERPLCLGACLYQPLVAIGLSETRIKFVHAQLQTESKKKK</sequence>
<dbReference type="InterPro" id="IPR011047">
    <property type="entry name" value="Quinoprotein_ADH-like_sf"/>
</dbReference>
<accession>A0ABN8RQM2</accession>
<feature type="coiled-coil region" evidence="2">
    <location>
        <begin position="221"/>
        <end position="290"/>
    </location>
</feature>
<proteinExistence type="predicted"/>
<dbReference type="Proteomes" id="UP001159405">
    <property type="component" value="Unassembled WGS sequence"/>
</dbReference>
<organism evidence="4 5">
    <name type="scientific">Porites lobata</name>
    <dbReference type="NCBI Taxonomy" id="104759"/>
    <lineage>
        <taxon>Eukaryota</taxon>
        <taxon>Metazoa</taxon>
        <taxon>Cnidaria</taxon>
        <taxon>Anthozoa</taxon>
        <taxon>Hexacorallia</taxon>
        <taxon>Scleractinia</taxon>
        <taxon>Fungiina</taxon>
        <taxon>Poritidae</taxon>
        <taxon>Porites</taxon>
    </lineage>
</organism>
<dbReference type="Pfam" id="PF24883">
    <property type="entry name" value="NPHP3_N"/>
    <property type="match status" value="1"/>
</dbReference>
<dbReference type="EMBL" id="CALNXK010000281">
    <property type="protein sequence ID" value="CAH3180648.1"/>
    <property type="molecule type" value="Genomic_DNA"/>
</dbReference>
<dbReference type="InterPro" id="IPR001680">
    <property type="entry name" value="WD40_rpt"/>
</dbReference>
<dbReference type="InterPro" id="IPR058056">
    <property type="entry name" value="WH_TANC1/2"/>
</dbReference>